<evidence type="ECO:0000313" key="6">
    <source>
        <dbReference type="EMBL" id="SOB58646.1"/>
    </source>
</evidence>
<evidence type="ECO:0000259" key="5">
    <source>
        <dbReference type="PROSITE" id="PS50893"/>
    </source>
</evidence>
<dbReference type="RefSeq" id="WP_097011665.1">
    <property type="nucleotide sequence ID" value="NZ_LT907975.1"/>
</dbReference>
<dbReference type="InterPro" id="IPR017871">
    <property type="entry name" value="ABC_transporter-like_CS"/>
</dbReference>
<keyword evidence="7" id="KW-1185">Reference proteome</keyword>
<keyword evidence="2" id="KW-0813">Transport</keyword>
<keyword evidence="3" id="KW-0547">Nucleotide-binding</keyword>
<evidence type="ECO:0000256" key="4">
    <source>
        <dbReference type="ARBA" id="ARBA00022840"/>
    </source>
</evidence>
<dbReference type="CDD" id="cd03214">
    <property type="entry name" value="ABC_Iron-Siderophores_B12_Hemin"/>
    <property type="match status" value="1"/>
</dbReference>
<comment type="similarity">
    <text evidence="1">Belongs to the ABC transporter superfamily.</text>
</comment>
<organism evidence="6 7">
    <name type="scientific">Pseudodesulfovibrio profundus</name>
    <dbReference type="NCBI Taxonomy" id="57320"/>
    <lineage>
        <taxon>Bacteria</taxon>
        <taxon>Pseudomonadati</taxon>
        <taxon>Thermodesulfobacteriota</taxon>
        <taxon>Desulfovibrionia</taxon>
        <taxon>Desulfovibrionales</taxon>
        <taxon>Desulfovibrionaceae</taxon>
    </lineage>
</organism>
<dbReference type="InterPro" id="IPR050153">
    <property type="entry name" value="Metal_Ion_Import_ABC"/>
</dbReference>
<dbReference type="InterPro" id="IPR003593">
    <property type="entry name" value="AAA+_ATPase"/>
</dbReference>
<accession>A0A2C8F7M9</accession>
<evidence type="ECO:0000256" key="3">
    <source>
        <dbReference type="ARBA" id="ARBA00022741"/>
    </source>
</evidence>
<protein>
    <recommendedName>
        <fullName evidence="5">ABC transporter domain-containing protein</fullName>
    </recommendedName>
</protein>
<dbReference type="FunFam" id="3.40.50.300:FF:000134">
    <property type="entry name" value="Iron-enterobactin ABC transporter ATP-binding protein"/>
    <property type="match status" value="1"/>
</dbReference>
<evidence type="ECO:0000313" key="7">
    <source>
        <dbReference type="Proteomes" id="UP000219215"/>
    </source>
</evidence>
<feature type="domain" description="ABC transporter" evidence="5">
    <location>
        <begin position="3"/>
        <end position="236"/>
    </location>
</feature>
<dbReference type="PROSITE" id="PS50893">
    <property type="entry name" value="ABC_TRANSPORTER_2"/>
    <property type="match status" value="1"/>
</dbReference>
<dbReference type="EMBL" id="LT907975">
    <property type="protein sequence ID" value="SOB58646.1"/>
    <property type="molecule type" value="Genomic_DNA"/>
</dbReference>
<dbReference type="PANTHER" id="PTHR42734">
    <property type="entry name" value="METAL TRANSPORT SYSTEM ATP-BINDING PROTEIN TM_0124-RELATED"/>
    <property type="match status" value="1"/>
</dbReference>
<dbReference type="Proteomes" id="UP000219215">
    <property type="component" value="Chromosome DPRO"/>
</dbReference>
<dbReference type="SUPFAM" id="SSF52540">
    <property type="entry name" value="P-loop containing nucleoside triphosphate hydrolases"/>
    <property type="match status" value="1"/>
</dbReference>
<proteinExistence type="inferred from homology"/>
<dbReference type="GO" id="GO:0016887">
    <property type="term" value="F:ATP hydrolysis activity"/>
    <property type="evidence" value="ECO:0007669"/>
    <property type="project" value="InterPro"/>
</dbReference>
<evidence type="ECO:0000256" key="1">
    <source>
        <dbReference type="ARBA" id="ARBA00005417"/>
    </source>
</evidence>
<name>A0A2C8F7M9_9BACT</name>
<dbReference type="PANTHER" id="PTHR42734:SF6">
    <property type="entry name" value="MOLYBDATE IMPORT ATP-BINDING PROTEIN MOLC"/>
    <property type="match status" value="1"/>
</dbReference>
<reference evidence="7" key="1">
    <citation type="submission" date="2017-09" db="EMBL/GenBank/DDBJ databases">
        <authorList>
            <person name="Regsiter A."/>
            <person name="William W."/>
        </authorList>
    </citation>
    <scope>NUCLEOTIDE SEQUENCE [LARGE SCALE GENOMIC DNA]</scope>
    <source>
        <strain evidence="7">500-1</strain>
    </source>
</reference>
<dbReference type="KEGG" id="pprf:DPRO_1746"/>
<dbReference type="Pfam" id="PF00005">
    <property type="entry name" value="ABC_tran"/>
    <property type="match status" value="1"/>
</dbReference>
<dbReference type="AlphaFoldDB" id="A0A2C8F7M9"/>
<dbReference type="InterPro" id="IPR003439">
    <property type="entry name" value="ABC_transporter-like_ATP-bd"/>
</dbReference>
<dbReference type="GO" id="GO:0005524">
    <property type="term" value="F:ATP binding"/>
    <property type="evidence" value="ECO:0007669"/>
    <property type="project" value="UniProtKB-KW"/>
</dbReference>
<dbReference type="OrthoDB" id="9809450at2"/>
<evidence type="ECO:0000256" key="2">
    <source>
        <dbReference type="ARBA" id="ARBA00022448"/>
    </source>
</evidence>
<dbReference type="InterPro" id="IPR027417">
    <property type="entry name" value="P-loop_NTPase"/>
</dbReference>
<dbReference type="Gene3D" id="3.40.50.300">
    <property type="entry name" value="P-loop containing nucleotide triphosphate hydrolases"/>
    <property type="match status" value="1"/>
</dbReference>
<dbReference type="PROSITE" id="PS00211">
    <property type="entry name" value="ABC_TRANSPORTER_1"/>
    <property type="match status" value="1"/>
</dbReference>
<keyword evidence="4" id="KW-0067">ATP-binding</keyword>
<dbReference type="SMART" id="SM00382">
    <property type="entry name" value="AAA"/>
    <property type="match status" value="1"/>
</dbReference>
<gene>
    <name evidence="6" type="ORF">DPRO_1746</name>
</gene>
<sequence length="251" mass="27600">MILSVSDLDFTYGGHSVLSDVEFNLRGGELLAILGPNGVGKTTLLKCINAIHSPSSGKVMVEDRDVLAMTPDEIALGIGYVAQKCEAARLTVFDAVLMGRKPHIRWRVGEHDLKIVESAIRRLHLDSLSLRYIDQLSGGELQKVAIARAMVQEPKLMLLDEPTSSLDLKNQIDILTMLRRVVDEHRISAVMTMHDLNTALRYADKVLFLKNGRIHSAGPACSVTPTMVEEVYGLPVHIHTVQGHPIVVPMA</sequence>